<comment type="cofactor">
    <cofactor evidence="1">
        <name>FMN</name>
        <dbReference type="ChEBI" id="CHEBI:58210"/>
    </cofactor>
</comment>
<evidence type="ECO:0000256" key="9">
    <source>
        <dbReference type="ARBA" id="ARBA00022723"/>
    </source>
</evidence>
<dbReference type="InterPro" id="IPR002489">
    <property type="entry name" value="Glu_synth_asu_C"/>
</dbReference>
<dbReference type="EMBL" id="CAJNNW010031159">
    <property type="protein sequence ID" value="CAE8706245.1"/>
    <property type="molecule type" value="Genomic_DNA"/>
</dbReference>
<dbReference type="InterPro" id="IPR006982">
    <property type="entry name" value="Glu_synth_centr_N"/>
</dbReference>
<evidence type="ECO:0000256" key="4">
    <source>
        <dbReference type="ARBA" id="ARBA00004909"/>
    </source>
</evidence>
<comment type="caution">
    <text evidence="19">The sequence shown here is derived from an EMBL/GenBank/DDBJ whole genome shotgun (WGS) entry which is preliminary data.</text>
</comment>
<dbReference type="Pfam" id="PF01645">
    <property type="entry name" value="Glu_synthase"/>
    <property type="match status" value="1"/>
</dbReference>
<evidence type="ECO:0000313" key="19">
    <source>
        <dbReference type="EMBL" id="CAE8706245.1"/>
    </source>
</evidence>
<keyword evidence="8" id="KW-0288">FMN</keyword>
<evidence type="ECO:0000256" key="3">
    <source>
        <dbReference type="ARBA" id="ARBA00004802"/>
    </source>
</evidence>
<reference evidence="19" key="1">
    <citation type="submission" date="2021-02" db="EMBL/GenBank/DDBJ databases">
        <authorList>
            <person name="Dougan E. K."/>
            <person name="Rhodes N."/>
            <person name="Thang M."/>
            <person name="Chan C."/>
        </authorList>
    </citation>
    <scope>NUCLEOTIDE SEQUENCE</scope>
</reference>
<comment type="pathway">
    <text evidence="4">Nitrogen metabolism.</text>
</comment>
<dbReference type="InterPro" id="IPR050711">
    <property type="entry name" value="ET-N_metabolism_enzyme"/>
</dbReference>
<evidence type="ECO:0000256" key="13">
    <source>
        <dbReference type="ARBA" id="ARBA00023014"/>
    </source>
</evidence>
<dbReference type="NCBIfam" id="NF008730">
    <property type="entry name" value="PRK11750.1"/>
    <property type="match status" value="1"/>
</dbReference>
<comment type="cofactor">
    <cofactor evidence="2">
        <name>[3Fe-4S] cluster</name>
        <dbReference type="ChEBI" id="CHEBI:21137"/>
    </cofactor>
</comment>
<proteinExistence type="inferred from homology"/>
<accession>A0A813KJB4</accession>
<dbReference type="Pfam" id="PF00310">
    <property type="entry name" value="GATase_2"/>
    <property type="match status" value="1"/>
</dbReference>
<dbReference type="GO" id="GO:0051538">
    <property type="term" value="F:3 iron, 4 sulfur cluster binding"/>
    <property type="evidence" value="ECO:0007669"/>
    <property type="project" value="UniProtKB-KW"/>
</dbReference>
<dbReference type="GO" id="GO:0006537">
    <property type="term" value="P:glutamate biosynthetic process"/>
    <property type="evidence" value="ECO:0007669"/>
    <property type="project" value="UniProtKB-KW"/>
</dbReference>
<keyword evidence="9" id="KW-0479">Metal-binding</keyword>
<comment type="pathway">
    <text evidence="3">Energy metabolism; nitrogen metabolism.</text>
</comment>
<dbReference type="Pfam" id="PF04898">
    <property type="entry name" value="Glu_syn_central"/>
    <property type="match status" value="1"/>
</dbReference>
<evidence type="ECO:0000256" key="8">
    <source>
        <dbReference type="ARBA" id="ARBA00022643"/>
    </source>
</evidence>
<evidence type="ECO:0000256" key="14">
    <source>
        <dbReference type="ARBA" id="ARBA00023164"/>
    </source>
</evidence>
<dbReference type="SUPFAM" id="SSF69336">
    <property type="entry name" value="Alpha subunit of glutamate synthase, C-terminal domain"/>
    <property type="match status" value="1"/>
</dbReference>
<gene>
    <name evidence="19" type="ORF">PGLA2088_LOCUS34078</name>
</gene>
<dbReference type="Pfam" id="PF01493">
    <property type="entry name" value="GXGXG"/>
    <property type="match status" value="1"/>
</dbReference>
<keyword evidence="10" id="KW-0315">Glutamine amidotransferase</keyword>
<name>A0A813KJB4_POLGL</name>
<keyword evidence="7" id="KW-0285">Flavoprotein</keyword>
<dbReference type="CDD" id="cd02808">
    <property type="entry name" value="GltS_FMN"/>
    <property type="match status" value="1"/>
</dbReference>
<evidence type="ECO:0000256" key="12">
    <source>
        <dbReference type="ARBA" id="ARBA00023004"/>
    </source>
</evidence>
<dbReference type="FunFam" id="3.20.20.70:FF:000084">
    <property type="entry name" value="Ferredoxin-dependent glutamate synthase, chloroplastic"/>
    <property type="match status" value="1"/>
</dbReference>
<dbReference type="EC" id="1.4.7.1" evidence="17"/>
<protein>
    <recommendedName>
        <fullName evidence="17">glutamate synthase (ferredoxin)</fullName>
        <ecNumber evidence="17">1.4.7.1</ecNumber>
    </recommendedName>
</protein>
<dbReference type="InterPro" id="IPR013785">
    <property type="entry name" value="Aldolase_TIM"/>
</dbReference>
<dbReference type="Gene3D" id="3.20.20.70">
    <property type="entry name" value="Aldolase class I"/>
    <property type="match status" value="2"/>
</dbReference>
<dbReference type="SUPFAM" id="SSF56235">
    <property type="entry name" value="N-terminal nucleophile aminohydrolases (Ntn hydrolases)"/>
    <property type="match status" value="1"/>
</dbReference>
<evidence type="ECO:0000256" key="6">
    <source>
        <dbReference type="ARBA" id="ARBA00022605"/>
    </source>
</evidence>
<dbReference type="PANTHER" id="PTHR11938:SF133">
    <property type="entry name" value="GLUTAMATE SYNTHASE (NADH)"/>
    <property type="match status" value="1"/>
</dbReference>
<sequence>MNGGDQRGQGQSYGGGLPLSEFNKLVPPGRLQGAPQKIALRLRLPRPVAAGGGYDIGDEALIRLSQEQVIDPANNTIVQEYIPSGLQFLCQALRAIYGLQDQDRTTVALDSFYEFKRGHLGLAEFAQEFDHRYESAEDEAGLQMNDTGKTYFFLRGSGLGDKIIEDIKLQMRGDMSRYQEIRTLVLKLARANDKDKETLNMYQDQTDFNYKVNLDETNGNYYGSWHDPTTGEIIEYDYGANTSDDMYYGDYDCVYDGEYSDYDGAGYDDDWYGDDGWQDEVYHGDFPLEEWTWPASAPDSTSVSTAETTLLDVDPSYWKGQTKGKGKGFGAKGKGPSGGSASGIGCTTCGSRWHSSLDCPLNDPSKGDQGKGKGGKDYHYENFWKGKGKGKKGGKSKGFGKGWSKGFGKYRPSVGSGKGYGKYSGGYGKSYGKSYGKGKFKGGYGGFRYSSPYNFTAFQDYEFKKLLNMHRPSLSKLTAQDWSSLYHSVRGVKRHGLLIDPGAASGLIGSDTLKEFRDEILLPLGVDIICRPTTQNVSGISGKPEPALSRVTMPIFPGIKSSTFTADVIGKQGSKCPALLPNPSMRAANMGLLTNFFENGDGMLIVHDNGKRLLYRCLLTESGHYILPTDNVKNNNNVGKEATRKASAFYAAVLQDATQQWSDISSVYLAVDKAAVADPVADRVMYLVCSDLAAPMLHLELTMEVGWLERAGFGTADDFIGSSAGTAQTLVRVGPFQLRSDCAIEDKRYIGRRSGEQLFLIGSPRDGCGWRTEPLVKEVLSCLTLAAAANRRARRSAATIAKKDACGVGMVANMEKPPSHGMIAETVQELGAYGGCYRIVPVDSSVLGAKSTQTEPWCEQIFVSHPSATGQALENLLYIARKGVEAKLNYDALYVTSLSTKTIVYKGMLKSAAIPKYYKDLQDSRYKVQYCMWHRRFSTNTMPRWPLAQPFRMIGHNGEINTIQGNYNWTHARSGSFEHPNFGYRMQEVLPPCRAENSDSGNLDCYAELMLRCNREIPESLMIIVPEAYKDGDGEAGEDDITQFYEYWGALQEPWDGPALIAFCDGNYLGATLDRNGLRPARYFQLNDGTAVISSEAGILDCEKYPTSMFKSKGRLGPGKMVAIDLRTNELLDNDVIKQRMAAKKPYAAWNKVFREKLPEVPFLSHEHSDMTAKSIEENLLDMEFDMGYTMEDVEMVLEAMAQTAKEPTFCMGNDKPLAIVSERAHVLYDYFTQRFAQVTNPAIDPYREALVMSIEVFLGRQGNLMAERPTYFQNAANNRLLGLDSPFMHEQQLNAVRDSGLLTVELSTRYSFEHGPGQLEESLSNLCYEASNAIRNGAELIILSDIPKNAGLDLPEQEDVMRLESGSLAIPPLLAVAAVHHYLIQQGLRTQASIIVNTGQCWSTHHFACLIGYGASAVCPYLSLAHIRKWHSGAKGAAKADGQTVEECQNNYKKSILAGLKKIMSKMGISCLESYRGAQIFQCIGLDKKVIDVAFKGTPVTMEALSFKDIANESMMFHRRAFPVLGDAAAEKKLDFAGWYKYLKSKGEFHMNNPDMSRALHKAVRENSPMAYEEYRRQIMDGRPITAIRDLLDFSSDRQPLPLSEVEDALAICNRFVTGGMSLGAISREAHETIALAMNRVGGLSNSGEGGEDKLRFKPIMDVDENGHSASFPHLNGLRNGDSASSGTKQVASGRFGVTPAYLRSAKQLEIKIAQGAKPGEGGQLPGPKVDKYIAGLRNSVEGVELISPPPHHDLYSIEDLAQLIFDLHQVAPSAKVSVKLVASAGIGTIAAGVAKANADVIQISGHDGGTGASPLSSIMHAGGPWEAGLSEVQKVLSENGLRDRVTLRVDGGMKTGWDIVVAAMMGGEEFGFGSVAMIAEGCIMARVCHMNSCPVGVATQKEQLRKKFPGTPEHVANFMIFVAEEVRTIIAALGYHSLQDLIGRRDLLKPRGQSAVRTNVPQPAVASQGLTAAAPAPRKLAKTDRVKLNEFFSSCPVDEDARKSWVGAARNGHAHSNGPVLDDDILADPEVAKIIETNSGSVTINLPIRNINRSVGGRIAGDIATLHGDYGFNGELKLNFTGSAGQSFGVFNIKGVHLHVTGECNDYVGKGMNGGTLVCVPPPDSQFAAADNVIAGNTCLYGATGGEVFLHGRAGERFGVRNAGCHAVIEGSGDHLGEYMTNGVIVALGHVGRNVGAGMSGGLLYLYDPQDKGVQMNSDNARNVFRVTSSAGVDQLRGLVQKHHDLTGSPSAASILEDWSSSCGKFWQVAPASTQKSDLVAVVDEVAAGMAKKSVAVAATGIKKQSGAANRLTGGSSPTAGSISV</sequence>
<dbReference type="PANTHER" id="PTHR11938">
    <property type="entry name" value="FAD NADPH DEHYDROGENASE/OXIDOREDUCTASE"/>
    <property type="match status" value="1"/>
</dbReference>
<dbReference type="Gene3D" id="2.160.20.60">
    <property type="entry name" value="Glutamate synthase, alpha subunit, C-terminal domain"/>
    <property type="match status" value="1"/>
</dbReference>
<dbReference type="InterPro" id="IPR017932">
    <property type="entry name" value="GATase_2_dom"/>
</dbReference>
<keyword evidence="11" id="KW-0560">Oxidoreductase</keyword>
<keyword evidence="12" id="KW-0408">Iron</keyword>
<dbReference type="UniPathway" id="UPA00045"/>
<feature type="domain" description="Glutamine amidotransferase type-2" evidence="18">
    <location>
        <begin position="806"/>
        <end position="1127"/>
    </location>
</feature>
<comment type="pathway">
    <text evidence="16">Amino-acid biosynthesis; L-glutamate biosynthesis via GLT pathway; L-glutamate from 2-oxoglutarate and L-glutamine (ferredoxin route): step 1/1.</text>
</comment>
<keyword evidence="13" id="KW-0411">Iron-sulfur</keyword>
<keyword evidence="15" id="KW-0003">3Fe-4S</keyword>
<dbReference type="InterPro" id="IPR029055">
    <property type="entry name" value="Ntn_hydrolases_N"/>
</dbReference>
<evidence type="ECO:0000313" key="20">
    <source>
        <dbReference type="Proteomes" id="UP000626109"/>
    </source>
</evidence>
<evidence type="ECO:0000256" key="10">
    <source>
        <dbReference type="ARBA" id="ARBA00022962"/>
    </source>
</evidence>
<keyword evidence="14" id="KW-0314">Glutamate biosynthesis</keyword>
<evidence type="ECO:0000256" key="17">
    <source>
        <dbReference type="ARBA" id="ARBA00039085"/>
    </source>
</evidence>
<evidence type="ECO:0000256" key="5">
    <source>
        <dbReference type="ARBA" id="ARBA00009716"/>
    </source>
</evidence>
<dbReference type="GO" id="GO:0016041">
    <property type="term" value="F:glutamate synthase (ferredoxin) activity"/>
    <property type="evidence" value="ECO:0007669"/>
    <property type="project" value="UniProtKB-EC"/>
</dbReference>
<dbReference type="Gene3D" id="3.60.20.10">
    <property type="entry name" value="Glutamine Phosphoribosylpyrophosphate, subunit 1, domain 1"/>
    <property type="match status" value="1"/>
</dbReference>
<evidence type="ECO:0000256" key="7">
    <source>
        <dbReference type="ARBA" id="ARBA00022630"/>
    </source>
</evidence>
<evidence type="ECO:0000259" key="18">
    <source>
        <dbReference type="PROSITE" id="PS51278"/>
    </source>
</evidence>
<evidence type="ECO:0000256" key="2">
    <source>
        <dbReference type="ARBA" id="ARBA00001927"/>
    </source>
</evidence>
<dbReference type="GO" id="GO:0046872">
    <property type="term" value="F:metal ion binding"/>
    <property type="evidence" value="ECO:0007669"/>
    <property type="project" value="UniProtKB-KW"/>
</dbReference>
<dbReference type="CDD" id="cd00713">
    <property type="entry name" value="GltS"/>
    <property type="match status" value="1"/>
</dbReference>
<dbReference type="InterPro" id="IPR036485">
    <property type="entry name" value="Glu_synth_asu_C_sf"/>
</dbReference>
<keyword evidence="6" id="KW-0028">Amino-acid biosynthesis</keyword>
<dbReference type="InterPro" id="IPR002932">
    <property type="entry name" value="Glu_synthdom"/>
</dbReference>
<dbReference type="PROSITE" id="PS51278">
    <property type="entry name" value="GATASE_TYPE_2"/>
    <property type="match status" value="1"/>
</dbReference>
<dbReference type="SUPFAM" id="SSF51395">
    <property type="entry name" value="FMN-linked oxidoreductases"/>
    <property type="match status" value="1"/>
</dbReference>
<dbReference type="GO" id="GO:0019676">
    <property type="term" value="P:ammonia assimilation cycle"/>
    <property type="evidence" value="ECO:0007669"/>
    <property type="project" value="TreeGrafter"/>
</dbReference>
<comment type="similarity">
    <text evidence="5">Belongs to the glutamate synthase family.</text>
</comment>
<organism evidence="19 20">
    <name type="scientific">Polarella glacialis</name>
    <name type="common">Dinoflagellate</name>
    <dbReference type="NCBI Taxonomy" id="89957"/>
    <lineage>
        <taxon>Eukaryota</taxon>
        <taxon>Sar</taxon>
        <taxon>Alveolata</taxon>
        <taxon>Dinophyceae</taxon>
        <taxon>Suessiales</taxon>
        <taxon>Suessiaceae</taxon>
        <taxon>Polarella</taxon>
    </lineage>
</organism>
<evidence type="ECO:0000256" key="11">
    <source>
        <dbReference type="ARBA" id="ARBA00023002"/>
    </source>
</evidence>
<evidence type="ECO:0000256" key="16">
    <source>
        <dbReference type="ARBA" id="ARBA00037928"/>
    </source>
</evidence>
<evidence type="ECO:0000256" key="1">
    <source>
        <dbReference type="ARBA" id="ARBA00001917"/>
    </source>
</evidence>
<dbReference type="Proteomes" id="UP000626109">
    <property type="component" value="Unassembled WGS sequence"/>
</dbReference>
<evidence type="ECO:0000256" key="15">
    <source>
        <dbReference type="ARBA" id="ARBA00023291"/>
    </source>
</evidence>